<dbReference type="Gene3D" id="1.10.357.10">
    <property type="entry name" value="Tetracycline Repressor, domain 2"/>
    <property type="match status" value="1"/>
</dbReference>
<dbReference type="Proteomes" id="UP000480804">
    <property type="component" value="Unassembled WGS sequence"/>
</dbReference>
<dbReference type="EMBL" id="BLLO01000001">
    <property type="protein sequence ID" value="GFH75348.1"/>
    <property type="molecule type" value="Genomic_DNA"/>
</dbReference>
<feature type="compositionally biased region" description="Gly residues" evidence="1">
    <location>
        <begin position="55"/>
        <end position="64"/>
    </location>
</feature>
<gene>
    <name evidence="2" type="ORF">Sgou_00180</name>
</gene>
<keyword evidence="3" id="KW-1185">Reference proteome</keyword>
<feature type="region of interest" description="Disordered" evidence="1">
    <location>
        <begin position="43"/>
        <end position="67"/>
    </location>
</feature>
<proteinExistence type="predicted"/>
<evidence type="ECO:0000256" key="1">
    <source>
        <dbReference type="SAM" id="MobiDB-lite"/>
    </source>
</evidence>
<evidence type="ECO:0000313" key="3">
    <source>
        <dbReference type="Proteomes" id="UP000480804"/>
    </source>
</evidence>
<protein>
    <recommendedName>
        <fullName evidence="4">Tetracyclin repressor-like C-terminal domain-containing protein</fullName>
    </recommendedName>
</protein>
<evidence type="ECO:0000313" key="2">
    <source>
        <dbReference type="EMBL" id="GFH75348.1"/>
    </source>
</evidence>
<accession>A0ABQ1CYR3</accession>
<reference evidence="2 3" key="1">
    <citation type="submission" date="2020-02" db="EMBL/GenBank/DDBJ databases">
        <title>Whole genome shotgun sequence of Streptomyces gougerotii NBRC 13043.</title>
        <authorList>
            <person name="Ichikawa N."/>
            <person name="Komaki H."/>
            <person name="Tamura T."/>
        </authorList>
    </citation>
    <scope>NUCLEOTIDE SEQUENCE [LARGE SCALE GENOMIC DNA]</scope>
    <source>
        <strain evidence="2 3">NBRC 13043</strain>
    </source>
</reference>
<name>A0ABQ1CYR3_9ACTN</name>
<sequence length="112" mass="11857">MEREATPEAKVEAYVRTQLALVGDRRHRAVVAISASELDAGAREKIRAGPRRPGGCSGRRPGGMGHHRPRLAAMLLRSVVDAAVRRIELGAAEDPQAIIDATVAMALGGVRG</sequence>
<comment type="caution">
    <text evidence="2">The sequence shown here is derived from an EMBL/GenBank/DDBJ whole genome shotgun (WGS) entry which is preliminary data.</text>
</comment>
<organism evidence="2 3">
    <name type="scientific">Streptomyces gougerotii</name>
    <dbReference type="NCBI Taxonomy" id="53448"/>
    <lineage>
        <taxon>Bacteria</taxon>
        <taxon>Bacillati</taxon>
        <taxon>Actinomycetota</taxon>
        <taxon>Actinomycetes</taxon>
        <taxon>Kitasatosporales</taxon>
        <taxon>Streptomycetaceae</taxon>
        <taxon>Streptomyces</taxon>
        <taxon>Streptomyces diastaticus group</taxon>
    </lineage>
</organism>
<evidence type="ECO:0008006" key="4">
    <source>
        <dbReference type="Google" id="ProtNLM"/>
    </source>
</evidence>